<dbReference type="RefSeq" id="XP_066706430.1">
    <property type="nucleotide sequence ID" value="XM_066837537.1"/>
</dbReference>
<dbReference type="InterPro" id="IPR001509">
    <property type="entry name" value="Epimerase_deHydtase"/>
</dbReference>
<dbReference type="InterPro" id="IPR050425">
    <property type="entry name" value="NAD(P)_dehydrat-like"/>
</dbReference>
<dbReference type="PANTHER" id="PTHR10366">
    <property type="entry name" value="NAD DEPENDENT EPIMERASE/DEHYDRATASE"/>
    <property type="match status" value="1"/>
</dbReference>
<dbReference type="SUPFAM" id="SSF51735">
    <property type="entry name" value="NAD(P)-binding Rossmann-fold domains"/>
    <property type="match status" value="1"/>
</dbReference>
<evidence type="ECO:0000313" key="4">
    <source>
        <dbReference type="EMBL" id="KAK7967038.1"/>
    </source>
</evidence>
<comment type="similarity">
    <text evidence="2">Belongs to the NAD(P)-dependent epimerase/dehydratase family. Dihydroflavonol-4-reductase subfamily.</text>
</comment>
<feature type="domain" description="NAD-dependent epimerase/dehydratase" evidence="3">
    <location>
        <begin position="16"/>
        <end position="197"/>
    </location>
</feature>
<evidence type="ECO:0000259" key="3">
    <source>
        <dbReference type="Pfam" id="PF01370"/>
    </source>
</evidence>
<dbReference type="PANTHER" id="PTHR10366:SF562">
    <property type="entry name" value="ALDEHYDE REDUCTASE II (AFU_ORTHOLOGUE AFUA_1G11360)"/>
    <property type="match status" value="1"/>
</dbReference>
<gene>
    <name evidence="4" type="ORF">PG986_001315</name>
</gene>
<proteinExistence type="inferred from homology"/>
<keyword evidence="1" id="KW-0560">Oxidoreductase</keyword>
<evidence type="ECO:0000313" key="5">
    <source>
        <dbReference type="Proteomes" id="UP001391051"/>
    </source>
</evidence>
<reference evidence="4 5" key="1">
    <citation type="submission" date="2023-01" db="EMBL/GenBank/DDBJ databases">
        <title>Analysis of 21 Apiospora genomes using comparative genomics revels a genus with tremendous synthesis potential of carbohydrate active enzymes and secondary metabolites.</title>
        <authorList>
            <person name="Sorensen T."/>
        </authorList>
    </citation>
    <scope>NUCLEOTIDE SEQUENCE [LARGE SCALE GENOMIC DNA]</scope>
    <source>
        <strain evidence="4 5">CBS 24483</strain>
    </source>
</reference>
<keyword evidence="5" id="KW-1185">Reference proteome</keyword>
<protein>
    <submittedName>
        <fullName evidence="4">Aldehyde reductase</fullName>
    </submittedName>
</protein>
<name>A0ABR1QX91_9PEZI</name>
<dbReference type="Pfam" id="PF01370">
    <property type="entry name" value="Epimerase"/>
    <property type="match status" value="1"/>
</dbReference>
<evidence type="ECO:0000256" key="2">
    <source>
        <dbReference type="ARBA" id="ARBA00023445"/>
    </source>
</evidence>
<sequence>MDPAPSFARLGKGDIILVTGVSGLLGSATAEQALQWGFRVRGITRDPSKLLGLKAKFDSAFGEGQFGVGRVEDMTRPESYAPHLQDVAGILHIASDASFRPAPRETVDGTVAATVGLLREAAKVPSVKAFVLTSSRVAAFNPPPPGDHLHVTSDTFLDDAAEKALATPATDPDLPSLSYQASKVEGEKAAWEFYRKEKPSFAFNTILPDWVNGVPVNPRPGFYSTYTWMAKFYNGLYEPTSIFHVFTNPPSTCVALRDVAALHVISLAATEVNEERNFAIEDTWSAGDVVQAIQKVDSAWQAPEGCAEAMPRSDITIPNQRFRDLIQKCCGRPLIKLDEAIAEVVNTCRLA</sequence>
<organism evidence="4 5">
    <name type="scientific">Apiospora aurea</name>
    <dbReference type="NCBI Taxonomy" id="335848"/>
    <lineage>
        <taxon>Eukaryota</taxon>
        <taxon>Fungi</taxon>
        <taxon>Dikarya</taxon>
        <taxon>Ascomycota</taxon>
        <taxon>Pezizomycotina</taxon>
        <taxon>Sordariomycetes</taxon>
        <taxon>Xylariomycetidae</taxon>
        <taxon>Amphisphaeriales</taxon>
        <taxon>Apiosporaceae</taxon>
        <taxon>Apiospora</taxon>
    </lineage>
</organism>
<dbReference type="InterPro" id="IPR036291">
    <property type="entry name" value="NAD(P)-bd_dom_sf"/>
</dbReference>
<dbReference type="EMBL" id="JAQQWE010000001">
    <property type="protein sequence ID" value="KAK7967038.1"/>
    <property type="molecule type" value="Genomic_DNA"/>
</dbReference>
<dbReference type="Gene3D" id="3.40.50.720">
    <property type="entry name" value="NAD(P)-binding Rossmann-like Domain"/>
    <property type="match status" value="1"/>
</dbReference>
<dbReference type="GeneID" id="92070599"/>
<comment type="caution">
    <text evidence="4">The sequence shown here is derived from an EMBL/GenBank/DDBJ whole genome shotgun (WGS) entry which is preliminary data.</text>
</comment>
<accession>A0ABR1QX91</accession>
<dbReference type="Proteomes" id="UP001391051">
    <property type="component" value="Unassembled WGS sequence"/>
</dbReference>
<evidence type="ECO:0000256" key="1">
    <source>
        <dbReference type="ARBA" id="ARBA00023002"/>
    </source>
</evidence>